<name>A0AAW2Z913_9EUKA</name>
<dbReference type="PANTHER" id="PTHR48218">
    <property type="entry name" value="F-BOX DOMAIN CONTAINING PROTEIN"/>
    <property type="match status" value="1"/>
</dbReference>
<reference evidence="2 3" key="1">
    <citation type="submission" date="2024-03" db="EMBL/GenBank/DDBJ databases">
        <title>The Acrasis kona genome and developmental transcriptomes reveal deep origins of eukaryotic multicellular pathways.</title>
        <authorList>
            <person name="Sheikh S."/>
            <person name="Fu C.-J."/>
            <person name="Brown M.W."/>
            <person name="Baldauf S.L."/>
        </authorList>
    </citation>
    <scope>NUCLEOTIDE SEQUENCE [LARGE SCALE GENOMIC DNA]</scope>
    <source>
        <strain evidence="2 3">ATCC MYA-3509</strain>
    </source>
</reference>
<dbReference type="Pfam" id="PF12937">
    <property type="entry name" value="F-box-like"/>
    <property type="match status" value="1"/>
</dbReference>
<evidence type="ECO:0000313" key="3">
    <source>
        <dbReference type="Proteomes" id="UP001431209"/>
    </source>
</evidence>
<proteinExistence type="predicted"/>
<protein>
    <submittedName>
        <fullName evidence="2">FBXW7</fullName>
    </submittedName>
</protein>
<sequence length="218" mass="25391">MSSTDTLLLPFIDTYGLAPPLDKSLEITNSRPSTGANFLDLIPDEVCDYIMQFLGPKDLLVCGQVCTLMNYFSFQKHLWKTLCHNCWRGKVVNDITKMLYSEEQDWRELYFKSIIDGRRQEATQKDLEGTYWCYTSKVKGYYTGEMKFGKENYKSVQCFGYGRYAVDVGVWRLLEDGRTIIRRGTLSFPTLKIERRSDWGWSAEHAYTNFFCVTDTIN</sequence>
<dbReference type="SUPFAM" id="SSF81383">
    <property type="entry name" value="F-box domain"/>
    <property type="match status" value="1"/>
</dbReference>
<dbReference type="SMART" id="SM00256">
    <property type="entry name" value="FBOX"/>
    <property type="match status" value="1"/>
</dbReference>
<keyword evidence="3" id="KW-1185">Reference proteome</keyword>
<organism evidence="2 3">
    <name type="scientific">Acrasis kona</name>
    <dbReference type="NCBI Taxonomy" id="1008807"/>
    <lineage>
        <taxon>Eukaryota</taxon>
        <taxon>Discoba</taxon>
        <taxon>Heterolobosea</taxon>
        <taxon>Tetramitia</taxon>
        <taxon>Eutetramitia</taxon>
        <taxon>Acrasidae</taxon>
        <taxon>Acrasis</taxon>
    </lineage>
</organism>
<dbReference type="AlphaFoldDB" id="A0AAW2Z913"/>
<dbReference type="PANTHER" id="PTHR48218:SF3">
    <property type="entry name" value="OS07G0170800 PROTEIN"/>
    <property type="match status" value="1"/>
</dbReference>
<dbReference type="Gene3D" id="1.20.1280.50">
    <property type="match status" value="1"/>
</dbReference>
<evidence type="ECO:0000259" key="1">
    <source>
        <dbReference type="PROSITE" id="PS50181"/>
    </source>
</evidence>
<comment type="caution">
    <text evidence="2">The sequence shown here is derived from an EMBL/GenBank/DDBJ whole genome shotgun (WGS) entry which is preliminary data.</text>
</comment>
<dbReference type="Proteomes" id="UP001431209">
    <property type="component" value="Unassembled WGS sequence"/>
</dbReference>
<dbReference type="InterPro" id="IPR036047">
    <property type="entry name" value="F-box-like_dom_sf"/>
</dbReference>
<gene>
    <name evidence="2" type="ORF">AKO1_004272</name>
</gene>
<dbReference type="PROSITE" id="PS50181">
    <property type="entry name" value="FBOX"/>
    <property type="match status" value="1"/>
</dbReference>
<dbReference type="InterPro" id="IPR001810">
    <property type="entry name" value="F-box_dom"/>
</dbReference>
<dbReference type="EMBL" id="JAOPGA020001121">
    <property type="protein sequence ID" value="KAL0485226.1"/>
    <property type="molecule type" value="Genomic_DNA"/>
</dbReference>
<accession>A0AAW2Z913</accession>
<evidence type="ECO:0000313" key="2">
    <source>
        <dbReference type="EMBL" id="KAL0485226.1"/>
    </source>
</evidence>
<feature type="domain" description="F-box" evidence="1">
    <location>
        <begin position="36"/>
        <end position="82"/>
    </location>
</feature>